<gene>
    <name evidence="3" type="ORF">GCM10010121_029950</name>
</gene>
<proteinExistence type="predicted"/>
<keyword evidence="4" id="KW-1185">Reference proteome</keyword>
<feature type="chain" id="PRO_5037631943" description="Secreted protein" evidence="2">
    <location>
        <begin position="23"/>
        <end position="132"/>
    </location>
</feature>
<sequence length="132" mass="13471">MAATVTAAMAATVTATVTAAMAATVTAAMAATVTAAMAATVTATVTAAMAATVVETTVTAVVVGVVGRRSGARCPYRDATGHHQPGGRHREKAPGALCSHERYLSFHRLSRPWGGVREWMAAAAWSKRCGSV</sequence>
<reference evidence="3" key="1">
    <citation type="journal article" date="2014" name="Int. J. Syst. Evol. Microbiol.">
        <title>Complete genome sequence of Corynebacterium casei LMG S-19264T (=DSM 44701T), isolated from a smear-ripened cheese.</title>
        <authorList>
            <consortium name="US DOE Joint Genome Institute (JGI-PGF)"/>
            <person name="Walter F."/>
            <person name="Albersmeier A."/>
            <person name="Kalinowski J."/>
            <person name="Ruckert C."/>
        </authorList>
    </citation>
    <scope>NUCLEOTIDE SEQUENCE</scope>
    <source>
        <strain evidence="3">JCM 3086</strain>
    </source>
</reference>
<dbReference type="Proteomes" id="UP000657574">
    <property type="component" value="Unassembled WGS sequence"/>
</dbReference>
<protein>
    <recommendedName>
        <fullName evidence="5">Secreted protein</fullName>
    </recommendedName>
</protein>
<evidence type="ECO:0000313" key="4">
    <source>
        <dbReference type="Proteomes" id="UP000657574"/>
    </source>
</evidence>
<feature type="signal peptide" evidence="2">
    <location>
        <begin position="1"/>
        <end position="22"/>
    </location>
</feature>
<feature type="transmembrane region" description="Helical" evidence="1">
    <location>
        <begin position="48"/>
        <end position="67"/>
    </location>
</feature>
<evidence type="ECO:0000256" key="1">
    <source>
        <dbReference type="SAM" id="Phobius"/>
    </source>
</evidence>
<dbReference type="AlphaFoldDB" id="A0A917KJT3"/>
<dbReference type="EMBL" id="BMQA01000008">
    <property type="protein sequence ID" value="GGJ17152.1"/>
    <property type="molecule type" value="Genomic_DNA"/>
</dbReference>
<reference evidence="3" key="2">
    <citation type="submission" date="2020-09" db="EMBL/GenBank/DDBJ databases">
        <authorList>
            <person name="Sun Q."/>
            <person name="Ohkuma M."/>
        </authorList>
    </citation>
    <scope>NUCLEOTIDE SEQUENCE</scope>
    <source>
        <strain evidence="3">JCM 3086</strain>
    </source>
</reference>
<comment type="caution">
    <text evidence="3">The sequence shown here is derived from an EMBL/GenBank/DDBJ whole genome shotgun (WGS) entry which is preliminary data.</text>
</comment>
<accession>A0A917KJT3</accession>
<evidence type="ECO:0000313" key="3">
    <source>
        <dbReference type="EMBL" id="GGJ17152.1"/>
    </source>
</evidence>
<keyword evidence="1" id="KW-0472">Membrane</keyword>
<name>A0A917KJT3_9ACTN</name>
<evidence type="ECO:0000256" key="2">
    <source>
        <dbReference type="SAM" id="SignalP"/>
    </source>
</evidence>
<organism evidence="3 4">
    <name type="scientific">Streptomyces brasiliensis</name>
    <dbReference type="NCBI Taxonomy" id="1954"/>
    <lineage>
        <taxon>Bacteria</taxon>
        <taxon>Bacillati</taxon>
        <taxon>Actinomycetota</taxon>
        <taxon>Actinomycetes</taxon>
        <taxon>Kitasatosporales</taxon>
        <taxon>Streptomycetaceae</taxon>
        <taxon>Streptomyces</taxon>
    </lineage>
</organism>
<keyword evidence="2" id="KW-0732">Signal</keyword>
<keyword evidence="1" id="KW-0812">Transmembrane</keyword>
<evidence type="ECO:0008006" key="5">
    <source>
        <dbReference type="Google" id="ProtNLM"/>
    </source>
</evidence>
<keyword evidence="1" id="KW-1133">Transmembrane helix</keyword>